<dbReference type="HOGENOM" id="CLU_568567_0_0_1"/>
<evidence type="ECO:0000313" key="2">
    <source>
        <dbReference type="Proteomes" id="UP000011777"/>
    </source>
</evidence>
<evidence type="ECO:0000313" key="1">
    <source>
        <dbReference type="EMBL" id="EMG49522.1"/>
    </source>
</evidence>
<dbReference type="PANTHER" id="PTHR37283:SF1">
    <property type="entry name" value="PH DOMAIN-CONTAINING PROTEIN YHR131C"/>
    <property type="match status" value="1"/>
</dbReference>
<protein>
    <submittedName>
        <fullName evidence="1">Uncharacterized protein</fullName>
    </submittedName>
</protein>
<comment type="caution">
    <text evidence="1">The sequence shown here is derived from an EMBL/GenBank/DDBJ whole genome shotgun (WGS) entry which is preliminary data.</text>
</comment>
<sequence length="474" mass="54054">MSSPPTYTTSSEAVPDYTPSLNYYSISLIKTEFLTPYHYNGGNRSWKPVLLELNSTQLKIYNLNVDKKFNELLTCLYFELNSLNQLTKDLNSHYKKNNGIDFSEFINGNDDDVSDLFAGDAYGGMDSTKLVLSDSGFGKLRNKLKNQKANKTLQSIKLHYDELKDNKFLFEPTACPSEYQDFAKKHRGSLLHCYSLSHLQVGEAPSLNQLISAMYKEEHIGNTNNSSLVKYKNTLRLRIEYKQILLQFWSFHGMINWFRNLTIGRDLSTPVELRQVTQLKSIPSRNTSRNNALLAATAAAANYGRRRHSTSVDVDQNNQMFNSSQMLVFKEHDSDSEDALSQNSSVFEQEARRRESITSTTTSIEPANYVIINDFKFFSQDNIYNTVEKQYISNCIPDLNSFDKWNGKLMTISDLDYFVGQKRRFDGNDDIFISNGALNDLVMAYGKKHVENADLATKTFVIHQSGLVGLSEYS</sequence>
<dbReference type="PANTHER" id="PTHR37283">
    <property type="entry name" value="PH DOMAIN-CONTAINING PROTEIN YHR131C"/>
    <property type="match status" value="1"/>
</dbReference>
<proteinExistence type="predicted"/>
<dbReference type="OrthoDB" id="5865767at2759"/>
<name>M3HPX0_CANMX</name>
<dbReference type="AlphaFoldDB" id="M3HPX0"/>
<keyword evidence="2" id="KW-1185">Reference proteome</keyword>
<organism evidence="1 2">
    <name type="scientific">Candida maltosa (strain Xu316)</name>
    <name type="common">Yeast</name>
    <dbReference type="NCBI Taxonomy" id="1245528"/>
    <lineage>
        <taxon>Eukaryota</taxon>
        <taxon>Fungi</taxon>
        <taxon>Dikarya</taxon>
        <taxon>Ascomycota</taxon>
        <taxon>Saccharomycotina</taxon>
        <taxon>Pichiomycetes</taxon>
        <taxon>Debaryomycetaceae</taxon>
        <taxon>Candida/Lodderomyces clade</taxon>
        <taxon>Candida</taxon>
    </lineage>
</organism>
<dbReference type="STRING" id="1245528.M3HPX0"/>
<dbReference type="EMBL" id="AOGT01000633">
    <property type="protein sequence ID" value="EMG49522.1"/>
    <property type="molecule type" value="Genomic_DNA"/>
</dbReference>
<reference evidence="1 2" key="1">
    <citation type="submission" date="2013-02" db="EMBL/GenBank/DDBJ databases">
        <title>Genome sequence of Candida maltosa Xu316, a potential industrial strain for xylitol and ethanol production.</title>
        <authorList>
            <person name="Yu J."/>
            <person name="Wang Q."/>
            <person name="Geng X."/>
            <person name="Bao W."/>
            <person name="He P."/>
            <person name="Cai J."/>
        </authorList>
    </citation>
    <scope>NUCLEOTIDE SEQUENCE [LARGE SCALE GENOMIC DNA]</scope>
    <source>
        <strain evidence="2">Xu316</strain>
    </source>
</reference>
<accession>M3HPX0</accession>
<dbReference type="OMA" id="YISNCIP"/>
<gene>
    <name evidence="1" type="ORF">G210_5700</name>
</gene>
<dbReference type="Proteomes" id="UP000011777">
    <property type="component" value="Unassembled WGS sequence"/>
</dbReference>
<dbReference type="eggNOG" id="ENOG502S3D4">
    <property type="taxonomic scope" value="Eukaryota"/>
</dbReference>